<feature type="compositionally biased region" description="Low complexity" evidence="1">
    <location>
        <begin position="30"/>
        <end position="52"/>
    </location>
</feature>
<dbReference type="EMBL" id="SLWR01000005">
    <property type="protein sequence ID" value="TCO47881.1"/>
    <property type="molecule type" value="Genomic_DNA"/>
</dbReference>
<evidence type="ECO:0000313" key="3">
    <source>
        <dbReference type="EMBL" id="TCO47881.1"/>
    </source>
</evidence>
<keyword evidence="4" id="KW-1185">Reference proteome</keyword>
<comment type="caution">
    <text evidence="3">The sequence shown here is derived from an EMBL/GenBank/DDBJ whole genome shotgun (WGS) entry which is preliminary data.</text>
</comment>
<protein>
    <submittedName>
        <fullName evidence="3">Uncharacterized protein</fullName>
    </submittedName>
</protein>
<gene>
    <name evidence="3" type="ORF">EV646_105441</name>
</gene>
<organism evidence="3 4">
    <name type="scientific">Kribbella antiqua</name>
    <dbReference type="NCBI Taxonomy" id="2512217"/>
    <lineage>
        <taxon>Bacteria</taxon>
        <taxon>Bacillati</taxon>
        <taxon>Actinomycetota</taxon>
        <taxon>Actinomycetes</taxon>
        <taxon>Propionibacteriales</taxon>
        <taxon>Kribbellaceae</taxon>
        <taxon>Kribbella</taxon>
    </lineage>
</organism>
<proteinExistence type="predicted"/>
<evidence type="ECO:0000256" key="1">
    <source>
        <dbReference type="SAM" id="MobiDB-lite"/>
    </source>
</evidence>
<accession>A0A4R2IR92</accession>
<dbReference type="Proteomes" id="UP000295573">
    <property type="component" value="Unassembled WGS sequence"/>
</dbReference>
<reference evidence="3 4" key="1">
    <citation type="journal article" date="2015" name="Stand. Genomic Sci.">
        <title>Genomic Encyclopedia of Bacterial and Archaeal Type Strains, Phase III: the genomes of soil and plant-associated and newly described type strains.</title>
        <authorList>
            <person name="Whitman W.B."/>
            <person name="Woyke T."/>
            <person name="Klenk H.P."/>
            <person name="Zhou Y."/>
            <person name="Lilburn T.G."/>
            <person name="Beck B.J."/>
            <person name="De Vos P."/>
            <person name="Vandamme P."/>
            <person name="Eisen J.A."/>
            <person name="Garrity G."/>
            <person name="Hugenholtz P."/>
            <person name="Kyrpides N.C."/>
        </authorList>
    </citation>
    <scope>NUCLEOTIDE SEQUENCE [LARGE SCALE GENOMIC DNA]</scope>
    <source>
        <strain evidence="3 4">VKM Ac-2541</strain>
    </source>
</reference>
<name>A0A4R2IR92_9ACTN</name>
<feature type="signal peptide" evidence="2">
    <location>
        <begin position="1"/>
        <end position="22"/>
    </location>
</feature>
<keyword evidence="2" id="KW-0732">Signal</keyword>
<sequence length="320" mass="34442">MAVRIGLLVPVVALLLCAGCSSEPEQGALTPRPSTSTATSAPSATPTAKPTTVPRLTVPQYQAALTNSERALRPYVVRLMNSKSLAEFAVRRAQLEGAVRLQRQALAKVVPPRTLDSAHQRVLAAFDSYPSRLDSQLEKAGETKTSCGLTRPETIRLYWARSGVWGAASAVARDVGAATGKSIKFGTQLVPPSPKPPALLNARGGNGKVIQRSGARGPGRLQITNNSSADVVIVVTNSNPRKPQASIYVRANNSATLRGIRGNYYVYFKSGSAWDAANRRFLENCSYERYEQIFSKAFDWQISLARTPLGNAPTSEVDAF</sequence>
<evidence type="ECO:0000313" key="4">
    <source>
        <dbReference type="Proteomes" id="UP000295573"/>
    </source>
</evidence>
<dbReference type="AlphaFoldDB" id="A0A4R2IR92"/>
<feature type="chain" id="PRO_5039364574" evidence="2">
    <location>
        <begin position="23"/>
        <end position="320"/>
    </location>
</feature>
<evidence type="ECO:0000256" key="2">
    <source>
        <dbReference type="SAM" id="SignalP"/>
    </source>
</evidence>
<feature type="region of interest" description="Disordered" evidence="1">
    <location>
        <begin position="24"/>
        <end position="55"/>
    </location>
</feature>